<comment type="caution">
    <text evidence="1">The sequence shown here is derived from an EMBL/GenBank/DDBJ whole genome shotgun (WGS) entry which is preliminary data.</text>
</comment>
<name>A0ACC0V1J1_9HYPO</name>
<evidence type="ECO:0000313" key="2">
    <source>
        <dbReference type="Proteomes" id="UP001163324"/>
    </source>
</evidence>
<organism evidence="1 2">
    <name type="scientific">Trichothecium roseum</name>
    <dbReference type="NCBI Taxonomy" id="47278"/>
    <lineage>
        <taxon>Eukaryota</taxon>
        <taxon>Fungi</taxon>
        <taxon>Dikarya</taxon>
        <taxon>Ascomycota</taxon>
        <taxon>Pezizomycotina</taxon>
        <taxon>Sordariomycetes</taxon>
        <taxon>Hypocreomycetidae</taxon>
        <taxon>Hypocreales</taxon>
        <taxon>Hypocreales incertae sedis</taxon>
        <taxon>Trichothecium</taxon>
    </lineage>
</organism>
<protein>
    <submittedName>
        <fullName evidence="1">Uncharacterized protein</fullName>
    </submittedName>
</protein>
<reference evidence="1" key="1">
    <citation type="submission" date="2022-10" db="EMBL/GenBank/DDBJ databases">
        <title>Complete Genome of Trichothecium roseum strain YXFP-22015, a Plant Pathogen Isolated from Citrus.</title>
        <authorList>
            <person name="Wang Y."/>
            <person name="Zhu L."/>
        </authorList>
    </citation>
    <scope>NUCLEOTIDE SEQUENCE</scope>
    <source>
        <strain evidence="1">YXFP-22015</strain>
    </source>
</reference>
<accession>A0ACC0V1J1</accession>
<dbReference type="Proteomes" id="UP001163324">
    <property type="component" value="Chromosome 4"/>
</dbReference>
<dbReference type="EMBL" id="CM047943">
    <property type="protein sequence ID" value="KAI9900270.1"/>
    <property type="molecule type" value="Genomic_DNA"/>
</dbReference>
<sequence length="821" mass="89858">MPDPEMAQFTTVFRATGDAQRRRPKRNRQAVSCTGCQKRKSRCDRRQPCSGCERRGEACRFGPSPSQSAAAGATGDNALAAASTSGSRRSRDSLPGPRGEVQSRLDRLEDMVRAFAEGRKRQAGQVSEKRHDEASASGAEDASKGRRKGKGEKDGDEGREGGEEEYHEAASWTTLVENIQDIKSALRNEDAKYAHIKGGVVNPSSNQNGAALPLPPASSRAHEPSILTADHLPATIEDVLTALPARPESDRLISIFFNARFMALPVIHAHQFRRQYDAFWRDPAAADMLWVSILFSLLAAAATISVVRSLPVTTASAKSLLDMSGRCLAAGQYLLGARPHAVESLLLHTYVRSMQRDDGDADPSVWAMQGLAIRLAQRRGYHRDAAKVNPSLSFFESEMRRRVWFLCSAFDCLWSFHQGTPPAVVDDVCDAGHPSCLTDDDFDEDTPSSPPPVERPHTDPLPILASHYKSRLCPIMRRIIWNALSVRHRPPSGPGSALAAAMELSEELQAWHRSIPACLRFRPIRSTAFADAPHAIMHRIMLENLYRKCLCILHRPYLGSFSFSSPAATQDEKDGNGGTEAADIRNRSRRICREAAVGIMDIHIQVDAETHPGGRLYEDRFMISNLTLHDLLIAAMIICVDLHKSTDIPAEDRAYRISLLQTAHGMWSARTPRSQDAALAVGVLRTILNRVETPPPATAPSSTSPTANTAAANTVASASAEEPEEENYGQEAAPSDPSDRATTTTGGAPPTPDVTAGLQAQAVFEASLGEDYTARVDYDVMPQLDSFFSSTEGLDWRFFDNYVLQNSDKMILDEITSETVP</sequence>
<gene>
    <name evidence="1" type="ORF">N3K66_004532</name>
</gene>
<evidence type="ECO:0000313" key="1">
    <source>
        <dbReference type="EMBL" id="KAI9900270.1"/>
    </source>
</evidence>
<keyword evidence="2" id="KW-1185">Reference proteome</keyword>
<proteinExistence type="predicted"/>